<name>A0AAW9Q4B6_9CYAN</name>
<gene>
    <name evidence="5" type="ORF">V2H45_21765</name>
</gene>
<dbReference type="GO" id="GO:0006420">
    <property type="term" value="P:arginyl-tRNA aminoacylation"/>
    <property type="evidence" value="ECO:0007669"/>
    <property type="project" value="InterPro"/>
</dbReference>
<dbReference type="RefSeq" id="WP_330485808.1">
    <property type="nucleotide sequence ID" value="NZ_JAZBJZ010000129.1"/>
</dbReference>
<evidence type="ECO:0000256" key="2">
    <source>
        <dbReference type="ARBA" id="ARBA00022741"/>
    </source>
</evidence>
<dbReference type="InterPro" id="IPR008909">
    <property type="entry name" value="DALR_anticod-bd"/>
</dbReference>
<dbReference type="EMBL" id="JAZBJZ010000129">
    <property type="protein sequence ID" value="MEE3719373.1"/>
    <property type="molecule type" value="Genomic_DNA"/>
</dbReference>
<keyword evidence="3" id="KW-0067">ATP-binding</keyword>
<accession>A0AAW9Q4B6</accession>
<dbReference type="InterPro" id="IPR036695">
    <property type="entry name" value="Arg-tRNA-synth_N_sf"/>
</dbReference>
<proteinExistence type="predicted"/>
<dbReference type="Gene3D" id="3.30.1360.70">
    <property type="entry name" value="Arginyl tRNA synthetase N-terminal domain"/>
    <property type="match status" value="1"/>
</dbReference>
<feature type="domain" description="DALR anticodon binding" evidence="4">
    <location>
        <begin position="156"/>
        <end position="268"/>
    </location>
</feature>
<dbReference type="GO" id="GO:0004814">
    <property type="term" value="F:arginine-tRNA ligase activity"/>
    <property type="evidence" value="ECO:0007669"/>
    <property type="project" value="InterPro"/>
</dbReference>
<protein>
    <submittedName>
        <fullName evidence="5">DALR anticodon-binding domain-containing protein</fullName>
    </submittedName>
</protein>
<organism evidence="5 6">
    <name type="scientific">Tumidithrix elongata BACA0141</name>
    <dbReference type="NCBI Taxonomy" id="2716417"/>
    <lineage>
        <taxon>Bacteria</taxon>
        <taxon>Bacillati</taxon>
        <taxon>Cyanobacteriota</taxon>
        <taxon>Cyanophyceae</taxon>
        <taxon>Pseudanabaenales</taxon>
        <taxon>Pseudanabaenaceae</taxon>
        <taxon>Tumidithrix</taxon>
        <taxon>Tumidithrix elongata</taxon>
    </lineage>
</organism>
<dbReference type="SMART" id="SM00836">
    <property type="entry name" value="DALR_1"/>
    <property type="match status" value="1"/>
</dbReference>
<dbReference type="GO" id="GO:0005524">
    <property type="term" value="F:ATP binding"/>
    <property type="evidence" value="ECO:0007669"/>
    <property type="project" value="UniProtKB-KW"/>
</dbReference>
<dbReference type="Pfam" id="PF05746">
    <property type="entry name" value="DALR_1"/>
    <property type="match status" value="1"/>
</dbReference>
<dbReference type="GO" id="GO:0005737">
    <property type="term" value="C:cytoplasm"/>
    <property type="evidence" value="ECO:0007669"/>
    <property type="project" value="InterPro"/>
</dbReference>
<dbReference type="Proteomes" id="UP001333818">
    <property type="component" value="Unassembled WGS sequence"/>
</dbReference>
<dbReference type="Gene3D" id="1.10.730.10">
    <property type="entry name" value="Isoleucyl-tRNA Synthetase, Domain 1"/>
    <property type="match status" value="1"/>
</dbReference>
<dbReference type="AlphaFoldDB" id="A0AAW9Q4B6"/>
<sequence length="283" mass="32230">MTLLIAPSQILKARLMEAIALEFDREFAPEFVPKFAPKFDSELNNELKEPICVRLKPSQLQVKAGYPKYSSDETCHYTTSVSLSLGNLCQLDPLIIANRLRKRLEAIADSQFTTQVSEKGWLNFELSDRFLIDCLAALYDWQPDSINRNYEAPWEVQYAYTRCCALLRLAEREGLLCDRQIPFRWQPFEPKPKFLFQEPAEIQLVMAQLAIADRLTDESQAISVSMTLKLCEAIAKSFLSFYDACRIFGVSQNQAVIRVSLLCLTQKLLIFLAPAPVTNCTAL</sequence>
<evidence type="ECO:0000256" key="1">
    <source>
        <dbReference type="ARBA" id="ARBA00022598"/>
    </source>
</evidence>
<dbReference type="SUPFAM" id="SSF47323">
    <property type="entry name" value="Anticodon-binding domain of a subclass of class I aminoacyl-tRNA synthetases"/>
    <property type="match status" value="1"/>
</dbReference>
<evidence type="ECO:0000256" key="3">
    <source>
        <dbReference type="ARBA" id="ARBA00022840"/>
    </source>
</evidence>
<reference evidence="5" key="1">
    <citation type="submission" date="2024-01" db="EMBL/GenBank/DDBJ databases">
        <title>Bank of Algae and Cyanobacteria of the Azores (BACA) strain genomes.</title>
        <authorList>
            <person name="Luz R."/>
            <person name="Cordeiro R."/>
            <person name="Fonseca A."/>
            <person name="Goncalves V."/>
        </authorList>
    </citation>
    <scope>NUCLEOTIDE SEQUENCE</scope>
    <source>
        <strain evidence="5">BACA0141</strain>
    </source>
</reference>
<keyword evidence="1" id="KW-0436">Ligase</keyword>
<keyword evidence="2" id="KW-0547">Nucleotide-binding</keyword>
<evidence type="ECO:0000313" key="5">
    <source>
        <dbReference type="EMBL" id="MEE3719373.1"/>
    </source>
</evidence>
<dbReference type="InterPro" id="IPR009080">
    <property type="entry name" value="tRNAsynth_Ia_anticodon-bd"/>
</dbReference>
<evidence type="ECO:0000313" key="6">
    <source>
        <dbReference type="Proteomes" id="UP001333818"/>
    </source>
</evidence>
<keyword evidence="6" id="KW-1185">Reference proteome</keyword>
<comment type="caution">
    <text evidence="5">The sequence shown here is derived from an EMBL/GenBank/DDBJ whole genome shotgun (WGS) entry which is preliminary data.</text>
</comment>
<evidence type="ECO:0000259" key="4">
    <source>
        <dbReference type="SMART" id="SM00836"/>
    </source>
</evidence>